<evidence type="ECO:0008006" key="4">
    <source>
        <dbReference type="Google" id="ProtNLM"/>
    </source>
</evidence>
<reference evidence="2 3" key="1">
    <citation type="submission" date="2024-06" db="EMBL/GenBank/DDBJ databases">
        <title>Genomic Encyclopedia of Type Strains, Phase IV (KMG-IV): sequencing the most valuable type-strain genomes for metagenomic binning, comparative biology and taxonomic classification.</title>
        <authorList>
            <person name="Goeker M."/>
        </authorList>
    </citation>
    <scope>NUCLEOTIDE SEQUENCE [LARGE SCALE GENOMIC DNA]</scope>
    <source>
        <strain evidence="2 3">DSM 29288</strain>
    </source>
</reference>
<proteinExistence type="predicted"/>
<evidence type="ECO:0000313" key="2">
    <source>
        <dbReference type="EMBL" id="MET3753409.1"/>
    </source>
</evidence>
<dbReference type="Proteomes" id="UP001549077">
    <property type="component" value="Unassembled WGS sequence"/>
</dbReference>
<keyword evidence="3" id="KW-1185">Reference proteome</keyword>
<evidence type="ECO:0000256" key="1">
    <source>
        <dbReference type="SAM" id="MobiDB-lite"/>
    </source>
</evidence>
<gene>
    <name evidence="2" type="ORF">ABID08_000748</name>
</gene>
<accession>A0ABV2MB96</accession>
<evidence type="ECO:0000313" key="3">
    <source>
        <dbReference type="Proteomes" id="UP001549077"/>
    </source>
</evidence>
<comment type="caution">
    <text evidence="2">The sequence shown here is derived from an EMBL/GenBank/DDBJ whole genome shotgun (WGS) entry which is preliminary data.</text>
</comment>
<organism evidence="2 3">
    <name type="scientific">Rhizobium binae</name>
    <dbReference type="NCBI Taxonomy" id="1138190"/>
    <lineage>
        <taxon>Bacteria</taxon>
        <taxon>Pseudomonadati</taxon>
        <taxon>Pseudomonadota</taxon>
        <taxon>Alphaproteobacteria</taxon>
        <taxon>Hyphomicrobiales</taxon>
        <taxon>Rhizobiaceae</taxon>
        <taxon>Rhizobium/Agrobacterium group</taxon>
        <taxon>Rhizobium</taxon>
    </lineage>
</organism>
<dbReference type="RefSeq" id="WP_168299150.1">
    <property type="nucleotide sequence ID" value="NZ_CP071604.1"/>
</dbReference>
<feature type="region of interest" description="Disordered" evidence="1">
    <location>
        <begin position="1"/>
        <end position="22"/>
    </location>
</feature>
<sequence length="88" mass="9421">MMNVSIPATPANVASGAWQSPATLPPQVPVDFRFAVGDRVSFDGRPAIVADRTASLMGRELYDIEMLSAAYGRPRRTVFGQALEPVTG</sequence>
<protein>
    <recommendedName>
        <fullName evidence="4">Hedgehog/Intein (Hint) domain-containing protein</fullName>
    </recommendedName>
</protein>
<name>A0ABV2MB96_9HYPH</name>
<dbReference type="EMBL" id="JBEPMY010000001">
    <property type="protein sequence ID" value="MET3753409.1"/>
    <property type="molecule type" value="Genomic_DNA"/>
</dbReference>
<dbReference type="GeneID" id="91149087"/>